<organism evidence="1">
    <name type="scientific">Rhizophora mucronata</name>
    <name type="common">Asiatic mangrove</name>
    <dbReference type="NCBI Taxonomy" id="61149"/>
    <lineage>
        <taxon>Eukaryota</taxon>
        <taxon>Viridiplantae</taxon>
        <taxon>Streptophyta</taxon>
        <taxon>Embryophyta</taxon>
        <taxon>Tracheophyta</taxon>
        <taxon>Spermatophyta</taxon>
        <taxon>Magnoliopsida</taxon>
        <taxon>eudicotyledons</taxon>
        <taxon>Gunneridae</taxon>
        <taxon>Pentapetalae</taxon>
        <taxon>rosids</taxon>
        <taxon>fabids</taxon>
        <taxon>Malpighiales</taxon>
        <taxon>Rhizophoraceae</taxon>
        <taxon>Rhizophora</taxon>
    </lineage>
</organism>
<dbReference type="EMBL" id="GGEC01073092">
    <property type="protein sequence ID" value="MBX53576.1"/>
    <property type="molecule type" value="Transcribed_RNA"/>
</dbReference>
<protein>
    <submittedName>
        <fullName evidence="1">Uncharacterized protein</fullName>
    </submittedName>
</protein>
<proteinExistence type="predicted"/>
<evidence type="ECO:0000313" key="1">
    <source>
        <dbReference type="EMBL" id="MBX53576.1"/>
    </source>
</evidence>
<name>A0A2P2PFS4_RHIMU</name>
<dbReference type="AlphaFoldDB" id="A0A2P2PFS4"/>
<reference evidence="1" key="1">
    <citation type="submission" date="2018-02" db="EMBL/GenBank/DDBJ databases">
        <title>Rhizophora mucronata_Transcriptome.</title>
        <authorList>
            <person name="Meera S.P."/>
            <person name="Sreeshan A."/>
            <person name="Augustine A."/>
        </authorList>
    </citation>
    <scope>NUCLEOTIDE SEQUENCE</scope>
    <source>
        <tissue evidence="1">Leaf</tissue>
    </source>
</reference>
<accession>A0A2P2PFS4</accession>
<sequence length="35" mass="4041">MWTNIIALVQGITLVKNVQKQHLEHNDQSKHSTLD</sequence>